<dbReference type="PANTHER" id="PTHR43845">
    <property type="entry name" value="BLR5969 PROTEIN"/>
    <property type="match status" value="1"/>
</dbReference>
<organism evidence="9 10">
    <name type="scientific">Pseudomonas xantholysinigenes</name>
    <dbReference type="NCBI Taxonomy" id="2745490"/>
    <lineage>
        <taxon>Bacteria</taxon>
        <taxon>Pseudomonadati</taxon>
        <taxon>Pseudomonadota</taxon>
        <taxon>Gammaproteobacteria</taxon>
        <taxon>Pseudomonadales</taxon>
        <taxon>Pseudomonadaceae</taxon>
        <taxon>Pseudomonas</taxon>
    </lineage>
</organism>
<comment type="pathway">
    <text evidence="2">Lipid metabolism; fatty acid reduction for biolumincescence.</text>
</comment>
<dbReference type="Proteomes" id="UP000633418">
    <property type="component" value="Chromosome"/>
</dbReference>
<evidence type="ECO:0000256" key="1">
    <source>
        <dbReference type="ARBA" id="ARBA00003277"/>
    </source>
</evidence>
<dbReference type="RefSeq" id="WP_186657313.1">
    <property type="nucleotide sequence ID" value="NZ_CP077095.1"/>
</dbReference>
<evidence type="ECO:0000256" key="8">
    <source>
        <dbReference type="ARBA" id="ARBA00049412"/>
    </source>
</evidence>
<dbReference type="PANTHER" id="PTHR43845:SF1">
    <property type="entry name" value="BLR5969 PROTEIN"/>
    <property type="match status" value="1"/>
</dbReference>
<dbReference type="InterPro" id="IPR008670">
    <property type="entry name" value="CoA_reduct_LuxC"/>
</dbReference>
<protein>
    <recommendedName>
        <fullName evidence="4">long-chain-fatty-acyl-CoA reductase</fullName>
        <ecNumber evidence="4">1.2.1.50</ecNumber>
    </recommendedName>
</protein>
<keyword evidence="10" id="KW-1185">Reference proteome</keyword>
<evidence type="ECO:0000313" key="9">
    <source>
        <dbReference type="EMBL" id="QXI39054.1"/>
    </source>
</evidence>
<evidence type="ECO:0000256" key="2">
    <source>
        <dbReference type="ARBA" id="ARBA00004908"/>
    </source>
</evidence>
<evidence type="ECO:0000256" key="6">
    <source>
        <dbReference type="ARBA" id="ARBA00023002"/>
    </source>
</evidence>
<evidence type="ECO:0000256" key="7">
    <source>
        <dbReference type="ARBA" id="ARBA00023223"/>
    </source>
</evidence>
<accession>A0A9E6TY34</accession>
<dbReference type="InterPro" id="IPR016163">
    <property type="entry name" value="Ald_DH_C"/>
</dbReference>
<dbReference type="Gene3D" id="3.40.50.12780">
    <property type="entry name" value="N-terminal domain of ligase-like"/>
    <property type="match status" value="1"/>
</dbReference>
<comment type="similarity">
    <text evidence="3">Belongs to the LuxC family.</text>
</comment>
<keyword evidence="6" id="KW-0560">Oxidoreductase</keyword>
<dbReference type="InterPro" id="IPR016162">
    <property type="entry name" value="Ald_DH_N"/>
</dbReference>
<dbReference type="Pfam" id="PF05893">
    <property type="entry name" value="LuxC"/>
    <property type="match status" value="1"/>
</dbReference>
<comment type="catalytic activity">
    <reaction evidence="8">
        <text>a long-chain fatty aldehyde + NADP(+) + CoA = a long-chain fatty acyl-CoA + NADPH + H(+)</text>
        <dbReference type="Rhea" id="RHEA:15437"/>
        <dbReference type="ChEBI" id="CHEBI:15378"/>
        <dbReference type="ChEBI" id="CHEBI:17176"/>
        <dbReference type="ChEBI" id="CHEBI:57287"/>
        <dbReference type="ChEBI" id="CHEBI:57783"/>
        <dbReference type="ChEBI" id="CHEBI:58349"/>
        <dbReference type="ChEBI" id="CHEBI:83139"/>
        <dbReference type="EC" id="1.2.1.50"/>
    </reaction>
</comment>
<proteinExistence type="inferred from homology"/>
<reference evidence="9 10" key="2">
    <citation type="journal article" date="2021" name="Microorganisms">
        <title>The Ever-Expanding Pseudomonas Genus: Description of 43 New Species and Partition of the Pseudomonas putida Group.</title>
        <authorList>
            <person name="Girard L."/>
            <person name="Lood C."/>
            <person name="Hofte M."/>
            <person name="Vandamme P."/>
            <person name="Rokni-Zadeh H."/>
            <person name="van Noort V."/>
            <person name="Lavigne R."/>
            <person name="De Mot R."/>
        </authorList>
    </citation>
    <scope>NUCLEOTIDE SEQUENCE [LARGE SCALE GENOMIC DNA]</scope>
    <source>
        <strain evidence="9 10">RW9S1A</strain>
    </source>
</reference>
<keyword evidence="7" id="KW-0455">Luminescence</keyword>
<dbReference type="SUPFAM" id="SSF53720">
    <property type="entry name" value="ALDH-like"/>
    <property type="match status" value="1"/>
</dbReference>
<evidence type="ECO:0000313" key="10">
    <source>
        <dbReference type="Proteomes" id="UP000633418"/>
    </source>
</evidence>
<gene>
    <name evidence="9" type="ORF">HU772_002880</name>
</gene>
<dbReference type="InterPro" id="IPR042099">
    <property type="entry name" value="ANL_N_sf"/>
</dbReference>
<dbReference type="KEGG" id="pxn:HU772_002880"/>
<dbReference type="Gene3D" id="3.40.605.10">
    <property type="entry name" value="Aldehyde Dehydrogenase, Chain A, domain 1"/>
    <property type="match status" value="1"/>
</dbReference>
<dbReference type="SUPFAM" id="SSF56801">
    <property type="entry name" value="Acetyl-CoA synthetase-like"/>
    <property type="match status" value="1"/>
</dbReference>
<dbReference type="GO" id="GO:0050062">
    <property type="term" value="F:long-chain-fatty-acyl-CoA reductase activity"/>
    <property type="evidence" value="ECO:0007669"/>
    <property type="project" value="UniProtKB-EC"/>
</dbReference>
<evidence type="ECO:0000256" key="3">
    <source>
        <dbReference type="ARBA" id="ARBA00010915"/>
    </source>
</evidence>
<dbReference type="GO" id="GO:0003995">
    <property type="term" value="F:acyl-CoA dehydrogenase activity"/>
    <property type="evidence" value="ECO:0007669"/>
    <property type="project" value="InterPro"/>
</dbReference>
<dbReference type="Gene3D" id="3.40.309.10">
    <property type="entry name" value="Aldehyde Dehydrogenase, Chain A, domain 2"/>
    <property type="match status" value="1"/>
</dbReference>
<dbReference type="GO" id="GO:0008218">
    <property type="term" value="P:bioluminescence"/>
    <property type="evidence" value="ECO:0007669"/>
    <property type="project" value="UniProtKB-KW"/>
</dbReference>
<keyword evidence="5" id="KW-0521">NADP</keyword>
<dbReference type="EMBL" id="CP077095">
    <property type="protein sequence ID" value="QXI39054.1"/>
    <property type="molecule type" value="Genomic_DNA"/>
</dbReference>
<comment type="function">
    <text evidence="1">LuxC is the fatty acid reductase enzyme responsible for synthesis of the aldehyde substrate for the luminescent reaction catalyzed by luciferase.</text>
</comment>
<sequence length="802" mass="87830">MYLIHGQHLADLTLEQALQRLTAGLAHTLSQPCRLDSVLACTGRFAEKLLDQSFLAELDAASREELRAFCQADVLRAKLEHELGDNPFSLRRIDYQAAHFESWRPLGVVVHITPANAPLLPFFAVLESLLVGNINWLRPSEREQGLNTRLLQALLECDESGQLASHVAVLPVAKAELPKLLAHADGVCAWGSNETLKAIRDQLPDGCRWIPWGHKISFAWLVPDAVDGPALDALVDEVCRLDQQACSSPQVVFVDSDDTATLHAIGEQLAMALQRRQACWPALRPNLQEAAQITTTLALAELDQAFSDRPGQVWRGDGWQIVLEHRMTLEPSPLFRSLLLRPLPRHALIQALRPWRTRLQSCGLICSAQAFAGLGQLLLAAGVDRVTAIAQMQAGYSGEPHDGVYALSMLARRVSVSLAADCLAGQATLDPLEPAPMSAVGLPIMDRRAFLEDSMSERAQLFFRSGGSSGAPKLAGFTYRDYHRQMQAAADGLFAAGLDPATDNVLNLMYGGNLYGGLLSFFTVLDKLGARHYPMGGPQDDDYSEIARFIVSQGIDTLIGMPTTVHQLFLREARTLRAYGGIRKVLLGGEHLGAAQRTFIQGFGVQTIRSVLYGSVDAGPLGYSCAASPDGVFHLMSDIQWLEIVDLARDEPVAVGEIGRLLITSLAREGQHLARYDIGDTGRWVSGRCACGSPAPRFELLGRHGGLVRIGSLFIQPQRLAELAEAPVQLHLEHDPENGIERIRLWVDADPEIVKAKVCRDTELNMALELGVLDLQVAQLAQRHFERHPQSGKTPLVLDKRL</sequence>
<dbReference type="AlphaFoldDB" id="A0A9E6TY34"/>
<evidence type="ECO:0000256" key="4">
    <source>
        <dbReference type="ARBA" id="ARBA00013020"/>
    </source>
</evidence>
<evidence type="ECO:0000256" key="5">
    <source>
        <dbReference type="ARBA" id="ARBA00022857"/>
    </source>
</evidence>
<dbReference type="InterPro" id="IPR016161">
    <property type="entry name" value="Ald_DH/histidinol_DH"/>
</dbReference>
<name>A0A9E6TY34_9PSED</name>
<dbReference type="EC" id="1.2.1.50" evidence="4"/>
<reference evidence="9 10" key="1">
    <citation type="journal article" date="2020" name="Microorganisms">
        <title>Reliable Identification of Environmental Pseudomonas Isolates Using the rpoD Gene.</title>
        <authorList>
            <consortium name="The Broad Institute Genome Sequencing Platform"/>
            <person name="Girard L."/>
            <person name="Lood C."/>
            <person name="Rokni-Zadeh H."/>
            <person name="van Noort V."/>
            <person name="Lavigne R."/>
            <person name="De Mot R."/>
        </authorList>
    </citation>
    <scope>NUCLEOTIDE SEQUENCE [LARGE SCALE GENOMIC DNA]</scope>
    <source>
        <strain evidence="9 10">RW9S1A</strain>
    </source>
</reference>
<dbReference type="CDD" id="cd07080">
    <property type="entry name" value="ALDH_Acyl-CoA-Red_LuxC"/>
    <property type="match status" value="1"/>
</dbReference>